<evidence type="ECO:0000256" key="4">
    <source>
        <dbReference type="ARBA" id="ARBA00048462"/>
    </source>
</evidence>
<keyword evidence="3" id="KW-0012">Acyltransferase</keyword>
<accession>A0ABX5HV65</accession>
<dbReference type="InterPro" id="IPR016035">
    <property type="entry name" value="Acyl_Trfase/lysoPLipase"/>
</dbReference>
<dbReference type="Gene3D" id="3.40.366.10">
    <property type="entry name" value="Malonyl-Coenzyme A Acyl Carrier Protein, domain 2"/>
    <property type="match status" value="1"/>
</dbReference>
<comment type="caution">
    <text evidence="5">The sequence shown here is derived from an EMBL/GenBank/DDBJ whole genome shotgun (WGS) entry which is preliminary data.</text>
</comment>
<protein>
    <recommendedName>
        <fullName evidence="1">[acyl-carrier-protein] S-malonyltransferase</fullName>
        <ecNumber evidence="1">2.3.1.39</ecNumber>
    </recommendedName>
</protein>
<dbReference type="InterPro" id="IPR001227">
    <property type="entry name" value="Ac_transferase_dom_sf"/>
</dbReference>
<keyword evidence="2" id="KW-0808">Transferase</keyword>
<organism evidence="5 6">
    <name type="scientific">Shewanella morhuae</name>
    <dbReference type="NCBI Taxonomy" id="365591"/>
    <lineage>
        <taxon>Bacteria</taxon>
        <taxon>Pseudomonadati</taxon>
        <taxon>Pseudomonadota</taxon>
        <taxon>Gammaproteobacteria</taxon>
        <taxon>Alteromonadales</taxon>
        <taxon>Shewanellaceae</taxon>
        <taxon>Shewanella</taxon>
    </lineage>
</organism>
<reference evidence="5 6" key="1">
    <citation type="submission" date="2018-03" db="EMBL/GenBank/DDBJ databases">
        <authorList>
            <person name="Dailey F.E."/>
        </authorList>
    </citation>
    <scope>NUCLEOTIDE SEQUENCE [LARGE SCALE GENOMIC DNA]</scope>
    <source>
        <strain evidence="5 6">CW7</strain>
    </source>
</reference>
<evidence type="ECO:0000256" key="3">
    <source>
        <dbReference type="ARBA" id="ARBA00023315"/>
    </source>
</evidence>
<comment type="catalytic activity">
    <reaction evidence="4">
        <text>holo-[ACP] + malonyl-CoA = malonyl-[ACP] + CoA</text>
        <dbReference type="Rhea" id="RHEA:41792"/>
        <dbReference type="Rhea" id="RHEA-COMP:9623"/>
        <dbReference type="Rhea" id="RHEA-COMP:9685"/>
        <dbReference type="ChEBI" id="CHEBI:57287"/>
        <dbReference type="ChEBI" id="CHEBI:57384"/>
        <dbReference type="ChEBI" id="CHEBI:64479"/>
        <dbReference type="ChEBI" id="CHEBI:78449"/>
        <dbReference type="EC" id="2.3.1.39"/>
    </reaction>
</comment>
<evidence type="ECO:0000313" key="5">
    <source>
        <dbReference type="EMBL" id="PTA50610.1"/>
    </source>
</evidence>
<evidence type="ECO:0000313" key="6">
    <source>
        <dbReference type="Proteomes" id="UP000240506"/>
    </source>
</evidence>
<proteinExistence type="predicted"/>
<dbReference type="RefSeq" id="WP_107883208.1">
    <property type="nucleotide sequence ID" value="NZ_PYSG01000002.1"/>
</dbReference>
<dbReference type="EMBL" id="PYSG01000002">
    <property type="protein sequence ID" value="PTA50610.1"/>
    <property type="molecule type" value="Genomic_DNA"/>
</dbReference>
<dbReference type="SUPFAM" id="SSF52151">
    <property type="entry name" value="FabD/lysophospholipase-like"/>
    <property type="match status" value="1"/>
</dbReference>
<dbReference type="Proteomes" id="UP000240506">
    <property type="component" value="Unassembled WGS sequence"/>
</dbReference>
<dbReference type="Gene3D" id="3.30.70.250">
    <property type="entry name" value="Malonyl-CoA ACP transacylase, ACP-binding"/>
    <property type="match status" value="1"/>
</dbReference>
<dbReference type="PANTHER" id="PTHR42681:SF1">
    <property type="entry name" value="MALONYL-COA-ACYL CARRIER PROTEIN TRANSACYLASE, MITOCHONDRIAL"/>
    <property type="match status" value="1"/>
</dbReference>
<evidence type="ECO:0000256" key="2">
    <source>
        <dbReference type="ARBA" id="ARBA00022679"/>
    </source>
</evidence>
<dbReference type="PANTHER" id="PTHR42681">
    <property type="entry name" value="MALONYL-COA-ACYL CARRIER PROTEIN TRANSACYLASE, MITOCHONDRIAL"/>
    <property type="match status" value="1"/>
</dbReference>
<dbReference type="InterPro" id="IPR050858">
    <property type="entry name" value="Mal-CoA-ACP_Trans/PKS_FabD"/>
</dbReference>
<dbReference type="EC" id="2.3.1.39" evidence="1"/>
<reference evidence="5 6" key="2">
    <citation type="submission" date="2018-04" db="EMBL/GenBank/DDBJ databases">
        <title>Genomic sequence of a freshwater isolate of Shewanella morhuae.</title>
        <authorList>
            <person name="Castillo D.E."/>
            <person name="Gram L."/>
        </authorList>
    </citation>
    <scope>NUCLEOTIDE SEQUENCE [LARGE SCALE GENOMIC DNA]</scope>
    <source>
        <strain evidence="5 6">CW7</strain>
    </source>
</reference>
<keyword evidence="6" id="KW-1185">Reference proteome</keyword>
<sequence length="361" mass="39468">MDTTSIDNNGAVKPLVKQRVVVIAPGRGCYNKEELGYLARFHQNKQEFIAKIDEYRATQGQIGIAALDAEAKYSFKLHTPGENASALIYACAMADFMDLDTEQFEIVAVTGNSMGWYIALALAGALAPQAASIVINTMGSMMSEGVIGGQLIYPEMDEHWRQDATKTALLERVITEVNCHAGCELFTSIFLGGYRILAGNEAGLKLAEEHLPPLDDRYPMRLYNHGAFHSPLLNGISEKGRAQLPLNLFQMPKIPLVDGRGQIWTQYSTDTAKLREYTLGEQVVKPYDFSKAIAVAMKEFAPDRVIVLGPGNTLGGPVAQSLIAINGFGWQTKANFSAAQDNNPRLIAMGNELQRPMALAK</sequence>
<evidence type="ECO:0000256" key="1">
    <source>
        <dbReference type="ARBA" id="ARBA00013258"/>
    </source>
</evidence>
<gene>
    <name evidence="5" type="ORF">C9I43_08905</name>
</gene>
<name>A0ABX5HV65_9GAMM</name>